<evidence type="ECO:0000313" key="1">
    <source>
        <dbReference type="EMBL" id="CAF0811557.1"/>
    </source>
</evidence>
<reference evidence="1" key="1">
    <citation type="submission" date="2021-02" db="EMBL/GenBank/DDBJ databases">
        <authorList>
            <person name="Nowell W R."/>
        </authorList>
    </citation>
    <scope>NUCLEOTIDE SEQUENCE</scope>
</reference>
<comment type="caution">
    <text evidence="1">The sequence shown here is derived from an EMBL/GenBank/DDBJ whole genome shotgun (WGS) entry which is preliminary data.</text>
</comment>
<gene>
    <name evidence="1" type="ORF">RFH988_LOCUS4456</name>
</gene>
<organism evidence="1 2">
    <name type="scientific">Rotaria sordida</name>
    <dbReference type="NCBI Taxonomy" id="392033"/>
    <lineage>
        <taxon>Eukaryota</taxon>
        <taxon>Metazoa</taxon>
        <taxon>Spiralia</taxon>
        <taxon>Gnathifera</taxon>
        <taxon>Rotifera</taxon>
        <taxon>Eurotatoria</taxon>
        <taxon>Bdelloidea</taxon>
        <taxon>Philodinida</taxon>
        <taxon>Philodinidae</taxon>
        <taxon>Rotaria</taxon>
    </lineage>
</organism>
<name>A0A813TBH8_9BILA</name>
<accession>A0A813TBH8</accession>
<protein>
    <submittedName>
        <fullName evidence="1">Uncharacterized protein</fullName>
    </submittedName>
</protein>
<proteinExistence type="predicted"/>
<dbReference type="AlphaFoldDB" id="A0A813TBH8"/>
<dbReference type="Proteomes" id="UP000663882">
    <property type="component" value="Unassembled WGS sequence"/>
</dbReference>
<dbReference type="EMBL" id="CAJNOO010000116">
    <property type="protein sequence ID" value="CAF0811557.1"/>
    <property type="molecule type" value="Genomic_DNA"/>
</dbReference>
<evidence type="ECO:0000313" key="2">
    <source>
        <dbReference type="Proteomes" id="UP000663882"/>
    </source>
</evidence>
<sequence>MVSWQYSLLMMYRYDQTIMPEFLSLNMSNYCFISQSSSDMSSALQTIDFDDCSLFIDSSQAQMSISAPFGVVRKCEEGTVEISSSDICAYFDSPRKK</sequence>